<dbReference type="Gene3D" id="3.40.630.30">
    <property type="match status" value="1"/>
</dbReference>
<evidence type="ECO:0000313" key="2">
    <source>
        <dbReference type="EMBL" id="KAJ3122311.1"/>
    </source>
</evidence>
<keyword evidence="3" id="KW-1185">Reference proteome</keyword>
<dbReference type="InterPro" id="IPR016181">
    <property type="entry name" value="Acyl_CoA_acyltransferase"/>
</dbReference>
<protein>
    <recommendedName>
        <fullName evidence="1">N-acetyltransferase domain-containing protein</fullName>
    </recommendedName>
</protein>
<proteinExistence type="predicted"/>
<dbReference type="EMBL" id="JADGJH010000819">
    <property type="protein sequence ID" value="KAJ3122311.1"/>
    <property type="molecule type" value="Genomic_DNA"/>
</dbReference>
<evidence type="ECO:0000313" key="3">
    <source>
        <dbReference type="Proteomes" id="UP001211907"/>
    </source>
</evidence>
<dbReference type="SUPFAM" id="SSF55729">
    <property type="entry name" value="Acyl-CoA N-acyltransferases (Nat)"/>
    <property type="match status" value="1"/>
</dbReference>
<accession>A0AAD5T397</accession>
<dbReference type="GO" id="GO:0016747">
    <property type="term" value="F:acyltransferase activity, transferring groups other than amino-acyl groups"/>
    <property type="evidence" value="ECO:0007669"/>
    <property type="project" value="InterPro"/>
</dbReference>
<gene>
    <name evidence="2" type="ORF">HK100_012048</name>
</gene>
<name>A0AAD5T397_9FUNG</name>
<dbReference type="InterPro" id="IPR000182">
    <property type="entry name" value="GNAT_dom"/>
</dbReference>
<sequence>MCKSCHNMFSVVVATTIEQVKQIKALQMENLRRLLPVETQLRDGFVTAEYTQEYLEQLHAESPAIIALDEAGHVVGYVLAVTRSTAAHHSLLADLAEKVDSDRIVDSNSQNNYILVGQLCVAKHARGHSLAGRMYDVYRAEYKRRGFYCAVTDVADDNQISMNVHKKAGWIVAKSITFESVSFSIVILPF</sequence>
<dbReference type="PROSITE" id="PS51186">
    <property type="entry name" value="GNAT"/>
    <property type="match status" value="1"/>
</dbReference>
<organism evidence="2 3">
    <name type="scientific">Physocladia obscura</name>
    <dbReference type="NCBI Taxonomy" id="109957"/>
    <lineage>
        <taxon>Eukaryota</taxon>
        <taxon>Fungi</taxon>
        <taxon>Fungi incertae sedis</taxon>
        <taxon>Chytridiomycota</taxon>
        <taxon>Chytridiomycota incertae sedis</taxon>
        <taxon>Chytridiomycetes</taxon>
        <taxon>Chytridiales</taxon>
        <taxon>Chytriomycetaceae</taxon>
        <taxon>Physocladia</taxon>
    </lineage>
</organism>
<dbReference type="AlphaFoldDB" id="A0AAD5T397"/>
<reference evidence="2" key="1">
    <citation type="submission" date="2020-05" db="EMBL/GenBank/DDBJ databases">
        <title>Phylogenomic resolution of chytrid fungi.</title>
        <authorList>
            <person name="Stajich J.E."/>
            <person name="Amses K."/>
            <person name="Simmons R."/>
            <person name="Seto K."/>
            <person name="Myers J."/>
            <person name="Bonds A."/>
            <person name="Quandt C.A."/>
            <person name="Barry K."/>
            <person name="Liu P."/>
            <person name="Grigoriev I."/>
            <person name="Longcore J.E."/>
            <person name="James T.Y."/>
        </authorList>
    </citation>
    <scope>NUCLEOTIDE SEQUENCE</scope>
    <source>
        <strain evidence="2">JEL0513</strain>
    </source>
</reference>
<feature type="domain" description="N-acetyltransferase" evidence="1">
    <location>
        <begin position="21"/>
        <end position="190"/>
    </location>
</feature>
<dbReference type="Proteomes" id="UP001211907">
    <property type="component" value="Unassembled WGS sequence"/>
</dbReference>
<dbReference type="Pfam" id="PF00583">
    <property type="entry name" value="Acetyltransf_1"/>
    <property type="match status" value="1"/>
</dbReference>
<comment type="caution">
    <text evidence="2">The sequence shown here is derived from an EMBL/GenBank/DDBJ whole genome shotgun (WGS) entry which is preliminary data.</text>
</comment>
<evidence type="ECO:0000259" key="1">
    <source>
        <dbReference type="PROSITE" id="PS51186"/>
    </source>
</evidence>